<dbReference type="GO" id="GO:0009398">
    <property type="term" value="P:FMN biosynthetic process"/>
    <property type="evidence" value="ECO:0007669"/>
    <property type="project" value="UniProtKB-UniRule"/>
</dbReference>
<keyword evidence="8 15" id="KW-0547">Nucleotide-binding</keyword>
<keyword evidence="5 15" id="KW-0288">FMN</keyword>
<evidence type="ECO:0000256" key="14">
    <source>
        <dbReference type="ARBA" id="ARBA00049494"/>
    </source>
</evidence>
<dbReference type="InterPro" id="IPR015865">
    <property type="entry name" value="Riboflavin_kinase_bac/euk"/>
</dbReference>
<dbReference type="Pfam" id="PF01687">
    <property type="entry name" value="Flavokinase"/>
    <property type="match status" value="1"/>
</dbReference>
<gene>
    <name evidence="17" type="primary">ribF</name>
    <name evidence="17" type="ordered locus">CJA_3218</name>
</gene>
<dbReference type="GO" id="GO:0003919">
    <property type="term" value="F:FMN adenylyltransferase activity"/>
    <property type="evidence" value="ECO:0007669"/>
    <property type="project" value="UniProtKB-UniRule"/>
</dbReference>
<dbReference type="NCBIfam" id="NF004159">
    <property type="entry name" value="PRK05627.1-2"/>
    <property type="match status" value="1"/>
</dbReference>
<comment type="function">
    <text evidence="1">Catalyzes the phosphorylation of riboflavin to FMN followed by the adenylation of FMN to FAD.</text>
</comment>
<reference evidence="17 18" key="1">
    <citation type="journal article" date="2008" name="J. Bacteriol.">
        <title>Insights into plant cell wall degradation from the genome sequence of the soil bacterium Cellvibrio japonicus.</title>
        <authorList>
            <person name="Deboy R.T."/>
            <person name="Mongodin E.F."/>
            <person name="Fouts D.E."/>
            <person name="Tailford L.E."/>
            <person name="Khouri H."/>
            <person name="Emerson J.B."/>
            <person name="Mohamoud Y."/>
            <person name="Watkins K."/>
            <person name="Henrissat B."/>
            <person name="Gilbert H.J."/>
            <person name="Nelson K.E."/>
        </authorList>
    </citation>
    <scope>NUCLEOTIDE SEQUENCE [LARGE SCALE GENOMIC DNA]</scope>
    <source>
        <strain evidence="17 18">Ueda107</strain>
    </source>
</reference>
<dbReference type="HOGENOM" id="CLU_048437_0_1_6"/>
<dbReference type="KEGG" id="cja:CJA_3218"/>
<dbReference type="GO" id="GO:0005524">
    <property type="term" value="F:ATP binding"/>
    <property type="evidence" value="ECO:0007669"/>
    <property type="project" value="UniProtKB-UniRule"/>
</dbReference>
<evidence type="ECO:0000256" key="9">
    <source>
        <dbReference type="ARBA" id="ARBA00022777"/>
    </source>
</evidence>
<dbReference type="Pfam" id="PF06574">
    <property type="entry name" value="FAD_syn"/>
    <property type="match status" value="1"/>
</dbReference>
<proteinExistence type="inferred from homology"/>
<evidence type="ECO:0000256" key="13">
    <source>
        <dbReference type="ARBA" id="ARBA00047880"/>
    </source>
</evidence>
<comment type="catalytic activity">
    <reaction evidence="13 15">
        <text>riboflavin + ATP = FMN + ADP + H(+)</text>
        <dbReference type="Rhea" id="RHEA:14357"/>
        <dbReference type="ChEBI" id="CHEBI:15378"/>
        <dbReference type="ChEBI" id="CHEBI:30616"/>
        <dbReference type="ChEBI" id="CHEBI:57986"/>
        <dbReference type="ChEBI" id="CHEBI:58210"/>
        <dbReference type="ChEBI" id="CHEBI:456216"/>
        <dbReference type="EC" id="2.7.1.26"/>
    </reaction>
</comment>
<dbReference type="InterPro" id="IPR002606">
    <property type="entry name" value="Riboflavin_kinase_bac"/>
</dbReference>
<dbReference type="InterPro" id="IPR014729">
    <property type="entry name" value="Rossmann-like_a/b/a_fold"/>
</dbReference>
<evidence type="ECO:0000256" key="8">
    <source>
        <dbReference type="ARBA" id="ARBA00022741"/>
    </source>
</evidence>
<dbReference type="NCBIfam" id="NF004163">
    <property type="entry name" value="PRK05627.1-6"/>
    <property type="match status" value="1"/>
</dbReference>
<dbReference type="AlphaFoldDB" id="B3PE15"/>
<dbReference type="PANTHER" id="PTHR22749">
    <property type="entry name" value="RIBOFLAVIN KINASE/FMN ADENYLYLTRANSFERASE"/>
    <property type="match status" value="1"/>
</dbReference>
<dbReference type="SUPFAM" id="SSF82114">
    <property type="entry name" value="Riboflavin kinase-like"/>
    <property type="match status" value="1"/>
</dbReference>
<dbReference type="FunFam" id="3.40.50.620:FF:000021">
    <property type="entry name" value="Riboflavin biosynthesis protein"/>
    <property type="match status" value="1"/>
</dbReference>
<dbReference type="EMBL" id="CP000934">
    <property type="protein sequence ID" value="ACE82889.1"/>
    <property type="molecule type" value="Genomic_DNA"/>
</dbReference>
<evidence type="ECO:0000256" key="1">
    <source>
        <dbReference type="ARBA" id="ARBA00002121"/>
    </source>
</evidence>
<comment type="similarity">
    <text evidence="15">Belongs to the ribF family.</text>
</comment>
<evidence type="ECO:0000256" key="7">
    <source>
        <dbReference type="ARBA" id="ARBA00022695"/>
    </source>
</evidence>
<dbReference type="GO" id="GO:0009231">
    <property type="term" value="P:riboflavin biosynthetic process"/>
    <property type="evidence" value="ECO:0007669"/>
    <property type="project" value="InterPro"/>
</dbReference>
<keyword evidence="11 15" id="KW-0067">ATP-binding</keyword>
<sequence length="344" mass="38024">MAYPGLIRVQSLPVSSDSSPQVPGCGAAGQGILIRGLHNLRPWHRGCVATIGSFDGVHLGHQAILKQLLDAANSHQLPAVVILFEPQPHEFFAGDKAPARLMRLREKVQALRAAGVQRVLCLHFNQHLRSLSAEAFVEQILVQGLGIRHLVVGDDFRFGCDRRGDFALLQTLGDEYGFAVTDTCTLQIDGERASSTRIRQLLEQGDFAHAQKLLGKPYEISGRVVYGKQLGRQLGVPTANVQLRRYRSPLQGVFAVLVRFADGSLHQGVANVGLRPTVSGDRKPLLEVHLFDFSRMVYGAVIQVRFLYKLRDEQKFASLDALRAQLQNDIAQAKTYFQSQQAES</sequence>
<dbReference type="NCBIfam" id="NF004162">
    <property type="entry name" value="PRK05627.1-5"/>
    <property type="match status" value="1"/>
</dbReference>
<dbReference type="SMART" id="SM00904">
    <property type="entry name" value="Flavokinase"/>
    <property type="match status" value="1"/>
</dbReference>
<evidence type="ECO:0000256" key="12">
    <source>
        <dbReference type="ARBA" id="ARBA00023268"/>
    </source>
</evidence>
<comment type="pathway">
    <text evidence="2 15">Cofactor biosynthesis; FAD biosynthesis; FAD from FMN: step 1/1.</text>
</comment>
<evidence type="ECO:0000313" key="18">
    <source>
        <dbReference type="Proteomes" id="UP000001036"/>
    </source>
</evidence>
<dbReference type="Proteomes" id="UP000001036">
    <property type="component" value="Chromosome"/>
</dbReference>
<dbReference type="NCBIfam" id="NF004160">
    <property type="entry name" value="PRK05627.1-3"/>
    <property type="match status" value="1"/>
</dbReference>
<evidence type="ECO:0000256" key="3">
    <source>
        <dbReference type="ARBA" id="ARBA00005201"/>
    </source>
</evidence>
<dbReference type="STRING" id="498211.CJA_3218"/>
<evidence type="ECO:0000256" key="2">
    <source>
        <dbReference type="ARBA" id="ARBA00004726"/>
    </source>
</evidence>
<keyword evidence="7 15" id="KW-0548">Nucleotidyltransferase</keyword>
<dbReference type="GO" id="GO:0006747">
    <property type="term" value="P:FAD biosynthetic process"/>
    <property type="evidence" value="ECO:0007669"/>
    <property type="project" value="UniProtKB-UniRule"/>
</dbReference>
<evidence type="ECO:0000256" key="4">
    <source>
        <dbReference type="ARBA" id="ARBA00022630"/>
    </source>
</evidence>
<dbReference type="PANTHER" id="PTHR22749:SF6">
    <property type="entry name" value="RIBOFLAVIN KINASE"/>
    <property type="match status" value="1"/>
</dbReference>
<dbReference type="eggNOG" id="COG0196">
    <property type="taxonomic scope" value="Bacteria"/>
</dbReference>
<name>B3PE15_CELJU</name>
<protein>
    <recommendedName>
        <fullName evidence="15">Riboflavin biosynthesis protein</fullName>
    </recommendedName>
    <domain>
        <recommendedName>
            <fullName evidence="15">Riboflavin kinase</fullName>
            <ecNumber evidence="15">2.7.1.26</ecNumber>
        </recommendedName>
        <alternativeName>
            <fullName evidence="15">Flavokinase</fullName>
        </alternativeName>
    </domain>
    <domain>
        <recommendedName>
            <fullName evidence="15">FMN adenylyltransferase</fullName>
            <ecNumber evidence="15">2.7.7.2</ecNumber>
        </recommendedName>
        <alternativeName>
            <fullName evidence="15">FAD pyrophosphorylase</fullName>
        </alternativeName>
        <alternativeName>
            <fullName evidence="15">FAD synthase</fullName>
        </alternativeName>
    </domain>
</protein>
<comment type="pathway">
    <text evidence="3 15">Cofactor biosynthesis; FMN biosynthesis; FMN from riboflavin (ATP route): step 1/1.</text>
</comment>
<dbReference type="UniPathway" id="UPA00276">
    <property type="reaction ID" value="UER00406"/>
</dbReference>
<dbReference type="Gene3D" id="2.40.30.30">
    <property type="entry name" value="Riboflavin kinase-like"/>
    <property type="match status" value="1"/>
</dbReference>
<dbReference type="GO" id="GO:0008531">
    <property type="term" value="F:riboflavin kinase activity"/>
    <property type="evidence" value="ECO:0007669"/>
    <property type="project" value="UniProtKB-UniRule"/>
</dbReference>
<dbReference type="CDD" id="cd02064">
    <property type="entry name" value="FAD_synthetase_N"/>
    <property type="match status" value="1"/>
</dbReference>
<dbReference type="PIRSF" id="PIRSF004491">
    <property type="entry name" value="FAD_Synth"/>
    <property type="match status" value="1"/>
</dbReference>
<dbReference type="SUPFAM" id="SSF52374">
    <property type="entry name" value="Nucleotidylyl transferase"/>
    <property type="match status" value="1"/>
</dbReference>
<dbReference type="EC" id="2.7.7.2" evidence="15"/>
<evidence type="ECO:0000256" key="15">
    <source>
        <dbReference type="PIRNR" id="PIRNR004491"/>
    </source>
</evidence>
<dbReference type="InterPro" id="IPR015864">
    <property type="entry name" value="FAD_synthase"/>
</dbReference>
<dbReference type="NCBIfam" id="TIGR00083">
    <property type="entry name" value="ribF"/>
    <property type="match status" value="1"/>
</dbReference>
<dbReference type="UniPathway" id="UPA00277">
    <property type="reaction ID" value="UER00407"/>
</dbReference>
<evidence type="ECO:0000256" key="10">
    <source>
        <dbReference type="ARBA" id="ARBA00022827"/>
    </source>
</evidence>
<feature type="domain" description="Riboflavin kinase" evidence="16">
    <location>
        <begin position="213"/>
        <end position="338"/>
    </location>
</feature>
<evidence type="ECO:0000256" key="6">
    <source>
        <dbReference type="ARBA" id="ARBA00022679"/>
    </source>
</evidence>
<keyword evidence="12" id="KW-0511">Multifunctional enzyme</keyword>
<dbReference type="EC" id="2.7.1.26" evidence="15"/>
<comment type="catalytic activity">
    <reaction evidence="14 15">
        <text>FMN + ATP + H(+) = FAD + diphosphate</text>
        <dbReference type="Rhea" id="RHEA:17237"/>
        <dbReference type="ChEBI" id="CHEBI:15378"/>
        <dbReference type="ChEBI" id="CHEBI:30616"/>
        <dbReference type="ChEBI" id="CHEBI:33019"/>
        <dbReference type="ChEBI" id="CHEBI:57692"/>
        <dbReference type="ChEBI" id="CHEBI:58210"/>
        <dbReference type="EC" id="2.7.7.2"/>
    </reaction>
</comment>
<dbReference type="InterPro" id="IPR023468">
    <property type="entry name" value="Riboflavin_kinase"/>
</dbReference>
<accession>B3PE15</accession>
<dbReference type="InterPro" id="IPR023465">
    <property type="entry name" value="Riboflavin_kinase_dom_sf"/>
</dbReference>
<organism evidence="17 18">
    <name type="scientific">Cellvibrio japonicus (strain Ueda107)</name>
    <name type="common">Pseudomonas fluorescens subsp. cellulosa</name>
    <dbReference type="NCBI Taxonomy" id="498211"/>
    <lineage>
        <taxon>Bacteria</taxon>
        <taxon>Pseudomonadati</taxon>
        <taxon>Pseudomonadota</taxon>
        <taxon>Gammaproteobacteria</taxon>
        <taxon>Cellvibrionales</taxon>
        <taxon>Cellvibrionaceae</taxon>
        <taxon>Cellvibrio</taxon>
    </lineage>
</organism>
<keyword evidence="9 15" id="KW-0418">Kinase</keyword>
<keyword evidence="10 15" id="KW-0274">FAD</keyword>
<evidence type="ECO:0000256" key="11">
    <source>
        <dbReference type="ARBA" id="ARBA00022840"/>
    </source>
</evidence>
<evidence type="ECO:0000313" key="17">
    <source>
        <dbReference type="EMBL" id="ACE82889.1"/>
    </source>
</evidence>
<keyword evidence="6 15" id="KW-0808">Transferase</keyword>
<keyword evidence="4 15" id="KW-0285">Flavoprotein</keyword>
<evidence type="ECO:0000256" key="5">
    <source>
        <dbReference type="ARBA" id="ARBA00022643"/>
    </source>
</evidence>
<dbReference type="Gene3D" id="3.40.50.620">
    <property type="entry name" value="HUPs"/>
    <property type="match status" value="1"/>
</dbReference>
<keyword evidence="18" id="KW-1185">Reference proteome</keyword>
<evidence type="ECO:0000259" key="16">
    <source>
        <dbReference type="SMART" id="SM00904"/>
    </source>
</evidence>